<evidence type="ECO:0000256" key="8">
    <source>
        <dbReference type="ARBA" id="ARBA00023128"/>
    </source>
</evidence>
<keyword evidence="4" id="KW-0349">Heme</keyword>
<comment type="similarity">
    <text evidence="2">Belongs to the cytochrome c-type heme lyase family.</text>
</comment>
<dbReference type="SUPFAM" id="SSF48452">
    <property type="entry name" value="TPR-like"/>
    <property type="match status" value="1"/>
</dbReference>
<dbReference type="PROSITE" id="PS51180">
    <property type="entry name" value="BRO1"/>
    <property type="match status" value="1"/>
</dbReference>
<keyword evidence="14" id="KW-0175">Coiled coil</keyword>
<feature type="repeat" description="TPR" evidence="13">
    <location>
        <begin position="700"/>
        <end position="733"/>
    </location>
</feature>
<dbReference type="PANTHER" id="PTHR12743">
    <property type="entry name" value="CYTOCHROME C1 HEME LYASE"/>
    <property type="match status" value="1"/>
</dbReference>
<evidence type="ECO:0000256" key="14">
    <source>
        <dbReference type="SAM" id="Coils"/>
    </source>
</evidence>
<feature type="coiled-coil region" evidence="14">
    <location>
        <begin position="274"/>
        <end position="301"/>
    </location>
</feature>
<proteinExistence type="inferred from homology"/>
<evidence type="ECO:0000256" key="2">
    <source>
        <dbReference type="ARBA" id="ARBA00007255"/>
    </source>
</evidence>
<evidence type="ECO:0000313" key="18">
    <source>
        <dbReference type="Proteomes" id="UP000678499"/>
    </source>
</evidence>
<dbReference type="Gene3D" id="1.25.40.280">
    <property type="entry name" value="alix/aip1 like domains"/>
    <property type="match status" value="1"/>
</dbReference>
<keyword evidence="7" id="KW-0408">Iron</keyword>
<dbReference type="Pfam" id="PF01265">
    <property type="entry name" value="Cyto_heme_lyase"/>
    <property type="match status" value="1"/>
</dbReference>
<dbReference type="PROSITE" id="PS00822">
    <property type="entry name" value="CYTO_HEME_LYASE_2"/>
    <property type="match status" value="1"/>
</dbReference>
<dbReference type="GO" id="GO:0004408">
    <property type="term" value="F:holocytochrome-c synthase activity"/>
    <property type="evidence" value="ECO:0007669"/>
    <property type="project" value="UniProtKB-EC"/>
</dbReference>
<organism evidence="17">
    <name type="scientific">Notodromas monacha</name>
    <dbReference type="NCBI Taxonomy" id="399045"/>
    <lineage>
        <taxon>Eukaryota</taxon>
        <taxon>Metazoa</taxon>
        <taxon>Ecdysozoa</taxon>
        <taxon>Arthropoda</taxon>
        <taxon>Crustacea</taxon>
        <taxon>Oligostraca</taxon>
        <taxon>Ostracoda</taxon>
        <taxon>Podocopa</taxon>
        <taxon>Podocopida</taxon>
        <taxon>Cypridocopina</taxon>
        <taxon>Cypridoidea</taxon>
        <taxon>Cyprididae</taxon>
        <taxon>Notodromas</taxon>
    </lineage>
</organism>
<dbReference type="PROSITE" id="PS50005">
    <property type="entry name" value="TPR"/>
    <property type="match status" value="1"/>
</dbReference>
<dbReference type="EC" id="4.4.1.17" evidence="3"/>
<evidence type="ECO:0000256" key="4">
    <source>
        <dbReference type="ARBA" id="ARBA00022617"/>
    </source>
</evidence>
<dbReference type="EMBL" id="OA883406">
    <property type="protein sequence ID" value="CAD7278811.1"/>
    <property type="molecule type" value="Genomic_DNA"/>
</dbReference>
<dbReference type="SMART" id="SM01041">
    <property type="entry name" value="BRO1"/>
    <property type="match status" value="1"/>
</dbReference>
<dbReference type="InterPro" id="IPR011990">
    <property type="entry name" value="TPR-like_helical_dom_sf"/>
</dbReference>
<dbReference type="GO" id="GO:0005743">
    <property type="term" value="C:mitochondrial inner membrane"/>
    <property type="evidence" value="ECO:0007669"/>
    <property type="project" value="UniProtKB-SubCell"/>
</dbReference>
<evidence type="ECO:0000256" key="10">
    <source>
        <dbReference type="ARBA" id="ARBA00023239"/>
    </source>
</evidence>
<evidence type="ECO:0000256" key="15">
    <source>
        <dbReference type="SAM" id="MobiDB-lite"/>
    </source>
</evidence>
<keyword evidence="8" id="KW-0496">Mitochondrion</keyword>
<feature type="compositionally biased region" description="Polar residues" evidence="15">
    <location>
        <begin position="26"/>
        <end position="46"/>
    </location>
</feature>
<evidence type="ECO:0000256" key="5">
    <source>
        <dbReference type="ARBA" id="ARBA00022723"/>
    </source>
</evidence>
<evidence type="ECO:0000256" key="9">
    <source>
        <dbReference type="ARBA" id="ARBA00023136"/>
    </source>
</evidence>
<comment type="catalytic activity">
    <reaction evidence="11">
        <text>holo-[cytochrome c] = apo-[cytochrome c] + heme b</text>
        <dbReference type="Rhea" id="RHEA:22648"/>
        <dbReference type="Rhea" id="RHEA-COMP:10725"/>
        <dbReference type="Rhea" id="RHEA-COMP:10726"/>
        <dbReference type="ChEBI" id="CHEBI:29950"/>
        <dbReference type="ChEBI" id="CHEBI:60344"/>
        <dbReference type="ChEBI" id="CHEBI:83739"/>
        <dbReference type="EC" id="4.4.1.17"/>
    </reaction>
    <physiologicalReaction direction="right-to-left" evidence="11">
        <dbReference type="Rhea" id="RHEA:22650"/>
    </physiologicalReaction>
</comment>
<dbReference type="PROSITE" id="PS00821">
    <property type="entry name" value="CYTO_HEME_LYASE_1"/>
    <property type="match status" value="1"/>
</dbReference>
<dbReference type="Proteomes" id="UP000678499">
    <property type="component" value="Unassembled WGS sequence"/>
</dbReference>
<dbReference type="SMART" id="SM00028">
    <property type="entry name" value="TPR"/>
    <property type="match status" value="1"/>
</dbReference>
<keyword evidence="9" id="KW-0472">Membrane</keyword>
<dbReference type="GO" id="GO:0046872">
    <property type="term" value="F:metal ion binding"/>
    <property type="evidence" value="ECO:0007669"/>
    <property type="project" value="UniProtKB-KW"/>
</dbReference>
<evidence type="ECO:0000313" key="17">
    <source>
        <dbReference type="EMBL" id="CAD7278811.1"/>
    </source>
</evidence>
<evidence type="ECO:0000256" key="11">
    <source>
        <dbReference type="ARBA" id="ARBA00023944"/>
    </source>
</evidence>
<keyword evidence="18" id="KW-1185">Reference proteome</keyword>
<dbReference type="EMBL" id="CAJPEX010001369">
    <property type="protein sequence ID" value="CAG0918963.1"/>
    <property type="molecule type" value="Genomic_DNA"/>
</dbReference>
<dbReference type="InterPro" id="IPR038499">
    <property type="entry name" value="BRO1_sf"/>
</dbReference>
<protein>
    <recommendedName>
        <fullName evidence="3">holocytochrome-c synthase</fullName>
        <ecNumber evidence="3">4.4.1.17</ecNumber>
    </recommendedName>
    <alternativeName>
        <fullName evidence="12">Cytochrome c-type heme lyase</fullName>
    </alternativeName>
</protein>
<evidence type="ECO:0000256" key="12">
    <source>
        <dbReference type="ARBA" id="ARBA00031372"/>
    </source>
</evidence>
<feature type="region of interest" description="Disordered" evidence="15">
    <location>
        <begin position="1"/>
        <end position="76"/>
    </location>
</feature>
<keyword evidence="10" id="KW-0456">Lyase</keyword>
<dbReference type="OrthoDB" id="4243at2759"/>
<feature type="compositionally biased region" description="Pro residues" evidence="15">
    <location>
        <begin position="49"/>
        <end position="65"/>
    </location>
</feature>
<dbReference type="Gene3D" id="1.25.40.10">
    <property type="entry name" value="Tetratricopeptide repeat domain"/>
    <property type="match status" value="1"/>
</dbReference>
<sequence length="749" mass="85704">MGNVTSSSMEAGVSPPSGCPMHEAGKQTSGCPMQGDNGSNSDQINPDNMMPPPNQRPAPDQPFPLPIDRQKSTIPKAGTEGEVWEYPSQQMFWNAMLRKGWRWRDEDIHSEDMSHIIRIHNANNESAWREVLKWEALHAHECCTPKLKKFGGKAKEYSPRARIRHWMGYELPFDRHDWIVDRCGKDVRYVIDYYDGVLDASSYEFALLDVRPAMDSLDNVWDRMKVAWWRWFYAPKENTGVESFPLKKAGTDEFSNPLLECLRAAHEELTPEILQGYLVELEKLEEIRNKYVKRFDKVADKRELVDRLSGYYDALVTLNKKIDPTASKISLKFDDAFDEGSYFRRTRATSGGLHFEIFCILFNIAAAQSQMLSSEGFPGDEELRVGTRTYQQLAGYLCTVQDNVALFCYDEPTPDIRIDTLNALSSLMLAQAQELVLMKAIKDGKKSGPIAKLAVECGRMNKTLSEVLSRDDFKWMFPRASVIVAAKAHGYMGVAEYFQTLVCHDLKKYGEGICRLTKAKEFLNAAAILCPLEFPRNLKSFQESVETLLVSAVKENDVIYCDVVPKYEKCEELSGFRVVKLLPFSGNFSSEETSFCRLPDFEPSEEKLLEQQASLTEEELSTRRSTALDLKTDGLLEKEVRLIRRRYSFKRLRNLHTGRFKRCLARQNIVLARSTFFHCEHFVASLQDLNRALHLNENYVKARLKRAQVFEKLGNISDALQDYKSVLMADPEQKECLDAIEKLEFSTVN</sequence>
<dbReference type="InterPro" id="IPR004328">
    <property type="entry name" value="BRO1_dom"/>
</dbReference>
<dbReference type="AlphaFoldDB" id="A0A7R9BPD7"/>
<accession>A0A7R9BPD7</accession>
<keyword evidence="6" id="KW-0999">Mitochondrion inner membrane</keyword>
<evidence type="ECO:0000259" key="16">
    <source>
        <dbReference type="PROSITE" id="PS51180"/>
    </source>
</evidence>
<evidence type="ECO:0000256" key="3">
    <source>
        <dbReference type="ARBA" id="ARBA00012218"/>
    </source>
</evidence>
<dbReference type="InterPro" id="IPR000511">
    <property type="entry name" value="Holocyt_c/c1_synthase"/>
</dbReference>
<evidence type="ECO:0000256" key="13">
    <source>
        <dbReference type="PROSITE-ProRule" id="PRU00339"/>
    </source>
</evidence>
<gene>
    <name evidence="17" type="ORF">NMOB1V02_LOCUS6508</name>
</gene>
<feature type="domain" description="BRO1" evidence="16">
    <location>
        <begin position="240"/>
        <end position="749"/>
    </location>
</feature>
<dbReference type="PANTHER" id="PTHR12743:SF0">
    <property type="entry name" value="HOLOCYTOCHROME C-TYPE SYNTHASE"/>
    <property type="match status" value="1"/>
</dbReference>
<dbReference type="Pfam" id="PF03097">
    <property type="entry name" value="BRO1"/>
    <property type="match status" value="1"/>
</dbReference>
<evidence type="ECO:0000256" key="7">
    <source>
        <dbReference type="ARBA" id="ARBA00023004"/>
    </source>
</evidence>
<dbReference type="InterPro" id="IPR019734">
    <property type="entry name" value="TPR_rpt"/>
</dbReference>
<comment type="subcellular location">
    <subcellularLocation>
        <location evidence="1">Mitochondrion inner membrane</location>
    </subcellularLocation>
</comment>
<reference evidence="17" key="1">
    <citation type="submission" date="2020-11" db="EMBL/GenBank/DDBJ databases">
        <authorList>
            <person name="Tran Van P."/>
        </authorList>
    </citation>
    <scope>NUCLEOTIDE SEQUENCE</scope>
</reference>
<name>A0A7R9BPD7_9CRUS</name>
<keyword evidence="5" id="KW-0479">Metal-binding</keyword>
<evidence type="ECO:0000256" key="1">
    <source>
        <dbReference type="ARBA" id="ARBA00004273"/>
    </source>
</evidence>
<evidence type="ECO:0000256" key="6">
    <source>
        <dbReference type="ARBA" id="ARBA00022792"/>
    </source>
</evidence>
<keyword evidence="13" id="KW-0802">TPR repeat</keyword>